<dbReference type="FunFam" id="3.40.50.300:FF:000127">
    <property type="entry name" value="Ribose import ATP-binding protein RbsA"/>
    <property type="match status" value="1"/>
</dbReference>
<keyword evidence="3" id="KW-1003">Cell membrane</keyword>
<evidence type="ECO:0000256" key="8">
    <source>
        <dbReference type="ARBA" id="ARBA00023136"/>
    </source>
</evidence>
<accession>A0A1M4WXC3</accession>
<dbReference type="PROSITE" id="PS50893">
    <property type="entry name" value="ABC_TRANSPORTER_2"/>
    <property type="match status" value="2"/>
</dbReference>
<keyword evidence="4" id="KW-0677">Repeat</keyword>
<comment type="subcellular location">
    <subcellularLocation>
        <location evidence="1">Cell membrane</location>
        <topology evidence="1">Peripheral membrane protein</topology>
    </subcellularLocation>
</comment>
<organism evidence="10 11">
    <name type="scientific">Desulforamulus putei DSM 12395</name>
    <dbReference type="NCBI Taxonomy" id="1121429"/>
    <lineage>
        <taxon>Bacteria</taxon>
        <taxon>Bacillati</taxon>
        <taxon>Bacillota</taxon>
        <taxon>Clostridia</taxon>
        <taxon>Eubacteriales</taxon>
        <taxon>Peptococcaceae</taxon>
        <taxon>Desulforamulus</taxon>
    </lineage>
</organism>
<dbReference type="InterPro" id="IPR017871">
    <property type="entry name" value="ABC_transporter-like_CS"/>
</dbReference>
<dbReference type="CDD" id="cd03215">
    <property type="entry name" value="ABC_Carb_Monos_II"/>
    <property type="match status" value="1"/>
</dbReference>
<dbReference type="InterPro" id="IPR050107">
    <property type="entry name" value="ABC_carbohydrate_import_ATPase"/>
</dbReference>
<reference evidence="11" key="1">
    <citation type="submission" date="2016-11" db="EMBL/GenBank/DDBJ databases">
        <authorList>
            <person name="Varghese N."/>
            <person name="Submissions S."/>
        </authorList>
    </citation>
    <scope>NUCLEOTIDE SEQUENCE [LARGE SCALE GENOMIC DNA]</scope>
    <source>
        <strain evidence="11">DSM 12395</strain>
    </source>
</reference>
<dbReference type="Proteomes" id="UP000184148">
    <property type="component" value="Unassembled WGS sequence"/>
</dbReference>
<keyword evidence="7" id="KW-1278">Translocase</keyword>
<dbReference type="PANTHER" id="PTHR43790">
    <property type="entry name" value="CARBOHYDRATE TRANSPORT ATP-BINDING PROTEIN MG119-RELATED"/>
    <property type="match status" value="1"/>
</dbReference>
<feature type="domain" description="ABC transporter" evidence="9">
    <location>
        <begin position="258"/>
        <end position="502"/>
    </location>
</feature>
<dbReference type="GO" id="GO:0016887">
    <property type="term" value="F:ATP hydrolysis activity"/>
    <property type="evidence" value="ECO:0007669"/>
    <property type="project" value="InterPro"/>
</dbReference>
<sequence>MTADFLVEMKQITKRFPGVLANDRVDLQVKRGEILALLGENGSGKSTLMSILSGLYRPDAGEIYVEGRKVTFKSPREAIDAGIGMVHQHFKQVDTFSVAENIILGSKEAKFLLKAGKVEKEIEELSRGYGLQVDPTAKIWQLSIAERQRVEIVKMLYRGSKLLILDEPTAVLTPQEARELFQVIRQMTARGQSIILITHKLNEVMEVADRVTVLRSGVAVATRERQQVNQRELARLMMGQDIIVPSKKNPGQFGQEVLKLESATADSDSRRPGLKDISLTVRQGEILGIAGIAGNGRRELAEVIAGLRPLSKGKILIGGKDVTNLSPLEIIEEGVSYIPEDRLGSGLVPNLGAVDNLILKEYRRPGLGRGPFINRRKAGEFAARLIQDVGVKVTGLEVPVKKLSGGNLQRLLLARELASSPKVIVAVYPVRGLDIAASEAVHKMLLEQRSKGAAIVLISEDLEELLKLSDHIGVLYKGRLMGILPVEEAEPEKIGLMMLGAQPGEVMAS</sequence>
<evidence type="ECO:0000256" key="4">
    <source>
        <dbReference type="ARBA" id="ARBA00022737"/>
    </source>
</evidence>
<dbReference type="InterPro" id="IPR003439">
    <property type="entry name" value="ABC_transporter-like_ATP-bd"/>
</dbReference>
<evidence type="ECO:0000256" key="3">
    <source>
        <dbReference type="ARBA" id="ARBA00022475"/>
    </source>
</evidence>
<protein>
    <submittedName>
        <fullName evidence="10">Nucleoside ABC transporter ATP-binding protein</fullName>
    </submittedName>
</protein>
<dbReference type="EMBL" id="FQUY01000007">
    <property type="protein sequence ID" value="SHE85941.1"/>
    <property type="molecule type" value="Genomic_DNA"/>
</dbReference>
<gene>
    <name evidence="10" type="ORF">SAMN02745133_01290</name>
</gene>
<dbReference type="OrthoDB" id="9771863at2"/>
<dbReference type="RefSeq" id="WP_073237519.1">
    <property type="nucleotide sequence ID" value="NZ_FQUY01000007.1"/>
</dbReference>
<keyword evidence="8" id="KW-0472">Membrane</keyword>
<evidence type="ECO:0000313" key="10">
    <source>
        <dbReference type="EMBL" id="SHE85941.1"/>
    </source>
</evidence>
<dbReference type="PANTHER" id="PTHR43790:SF9">
    <property type="entry name" value="GALACTOFURANOSE TRANSPORTER ATP-BINDING PROTEIN YTFR"/>
    <property type="match status" value="1"/>
</dbReference>
<dbReference type="CDD" id="cd03216">
    <property type="entry name" value="ABC_Carb_Monos_I"/>
    <property type="match status" value="1"/>
</dbReference>
<dbReference type="AlphaFoldDB" id="A0A1M4WXC3"/>
<evidence type="ECO:0000256" key="1">
    <source>
        <dbReference type="ARBA" id="ARBA00004202"/>
    </source>
</evidence>
<evidence type="ECO:0000256" key="2">
    <source>
        <dbReference type="ARBA" id="ARBA00022448"/>
    </source>
</evidence>
<evidence type="ECO:0000256" key="6">
    <source>
        <dbReference type="ARBA" id="ARBA00022840"/>
    </source>
</evidence>
<dbReference type="Pfam" id="PF00005">
    <property type="entry name" value="ABC_tran"/>
    <property type="match status" value="2"/>
</dbReference>
<name>A0A1M4WXC3_9FIRM</name>
<evidence type="ECO:0000256" key="7">
    <source>
        <dbReference type="ARBA" id="ARBA00022967"/>
    </source>
</evidence>
<keyword evidence="5" id="KW-0547">Nucleotide-binding</keyword>
<evidence type="ECO:0000259" key="9">
    <source>
        <dbReference type="PROSITE" id="PS50893"/>
    </source>
</evidence>
<keyword evidence="11" id="KW-1185">Reference proteome</keyword>
<dbReference type="PROSITE" id="PS00211">
    <property type="entry name" value="ABC_TRANSPORTER_1"/>
    <property type="match status" value="1"/>
</dbReference>
<dbReference type="Gene3D" id="3.40.50.300">
    <property type="entry name" value="P-loop containing nucleotide triphosphate hydrolases"/>
    <property type="match status" value="2"/>
</dbReference>
<dbReference type="SUPFAM" id="SSF52540">
    <property type="entry name" value="P-loop containing nucleoside triphosphate hydrolases"/>
    <property type="match status" value="2"/>
</dbReference>
<evidence type="ECO:0000313" key="11">
    <source>
        <dbReference type="Proteomes" id="UP000184148"/>
    </source>
</evidence>
<proteinExistence type="predicted"/>
<dbReference type="InterPro" id="IPR027417">
    <property type="entry name" value="P-loop_NTPase"/>
</dbReference>
<dbReference type="InterPro" id="IPR003593">
    <property type="entry name" value="AAA+_ATPase"/>
</dbReference>
<dbReference type="STRING" id="1121429.SAMN02745133_01290"/>
<keyword evidence="6 10" id="KW-0067">ATP-binding</keyword>
<keyword evidence="2" id="KW-0813">Transport</keyword>
<dbReference type="SMART" id="SM00382">
    <property type="entry name" value="AAA"/>
    <property type="match status" value="1"/>
</dbReference>
<dbReference type="GO" id="GO:0005886">
    <property type="term" value="C:plasma membrane"/>
    <property type="evidence" value="ECO:0007669"/>
    <property type="project" value="UniProtKB-SubCell"/>
</dbReference>
<evidence type="ECO:0000256" key="5">
    <source>
        <dbReference type="ARBA" id="ARBA00022741"/>
    </source>
</evidence>
<feature type="domain" description="ABC transporter" evidence="9">
    <location>
        <begin position="7"/>
        <end position="241"/>
    </location>
</feature>
<dbReference type="GO" id="GO:0005524">
    <property type="term" value="F:ATP binding"/>
    <property type="evidence" value="ECO:0007669"/>
    <property type="project" value="UniProtKB-KW"/>
</dbReference>